<reference evidence="5 6" key="1">
    <citation type="submission" date="2016-04" db="EMBL/GenBank/DDBJ databases">
        <title>Complete genome sequence and analysis of deep-sea sediment isolate, Amycolatopsis sp. WP1.</title>
        <authorList>
            <person name="Wang H."/>
            <person name="Chen S."/>
            <person name="Wu Q."/>
        </authorList>
    </citation>
    <scope>NUCLEOTIDE SEQUENCE [LARGE SCALE GENOMIC DNA]</scope>
    <source>
        <strain evidence="5 6">WP1</strain>
    </source>
</reference>
<feature type="domain" description="FAD/NAD(P)-binding" evidence="4">
    <location>
        <begin position="4"/>
        <end position="276"/>
    </location>
</feature>
<dbReference type="EMBL" id="CP015163">
    <property type="protein sequence ID" value="AXB45177.1"/>
    <property type="molecule type" value="Genomic_DNA"/>
</dbReference>
<gene>
    <name evidence="5" type="ORF">A4R43_23940</name>
</gene>
<dbReference type="InterPro" id="IPR036188">
    <property type="entry name" value="FAD/NAD-bd_sf"/>
</dbReference>
<dbReference type="OrthoDB" id="9786503at2"/>
<dbReference type="Proteomes" id="UP000250434">
    <property type="component" value="Chromosome"/>
</dbReference>
<sequence length="294" mass="31078">MSEYDVVIIGGGPAGLNAAQVLARARRRVAVVDGGNPRNAPADGVHGFVSRDGMPPGDLLAIGRSEVEGYGGEIVDGVVRRVRHDRTVELADGQLLSAKRLLVATGLTDELPELPGVPELWAIDVHHCPYCHGWEVRDQRIGVLGSSPNSVHQAELLREWSDDVVFFGHQSPPDADALARLSARGVKVVSGPVARLATAEHRLRGVELADGTVVERDALFVAPKFVPKDRILTGLGCAHGDDGLVQVDRTGRTSVPWVWAAGNVIDLRAQVITAAGDGARAAIAMHADLIGAGE</sequence>
<dbReference type="InterPro" id="IPR050097">
    <property type="entry name" value="Ferredoxin-NADP_redctase_2"/>
</dbReference>
<dbReference type="Gene3D" id="3.50.50.60">
    <property type="entry name" value="FAD/NAD(P)-binding domain"/>
    <property type="match status" value="2"/>
</dbReference>
<evidence type="ECO:0000256" key="3">
    <source>
        <dbReference type="ARBA" id="ARBA00048132"/>
    </source>
</evidence>
<dbReference type="SUPFAM" id="SSF51905">
    <property type="entry name" value="FAD/NAD(P)-binding domain"/>
    <property type="match status" value="1"/>
</dbReference>
<dbReference type="AlphaFoldDB" id="A0A344LAV3"/>
<dbReference type="Pfam" id="PF07992">
    <property type="entry name" value="Pyr_redox_2"/>
    <property type="match status" value="1"/>
</dbReference>
<keyword evidence="2" id="KW-0560">Oxidoreductase</keyword>
<evidence type="ECO:0000313" key="5">
    <source>
        <dbReference type="EMBL" id="AXB45177.1"/>
    </source>
</evidence>
<evidence type="ECO:0000313" key="6">
    <source>
        <dbReference type="Proteomes" id="UP000250434"/>
    </source>
</evidence>
<comment type="catalytic activity">
    <reaction evidence="3">
        <text>[thioredoxin]-dithiol + NADP(+) = [thioredoxin]-disulfide + NADPH + H(+)</text>
        <dbReference type="Rhea" id="RHEA:20345"/>
        <dbReference type="Rhea" id="RHEA-COMP:10698"/>
        <dbReference type="Rhea" id="RHEA-COMP:10700"/>
        <dbReference type="ChEBI" id="CHEBI:15378"/>
        <dbReference type="ChEBI" id="CHEBI:29950"/>
        <dbReference type="ChEBI" id="CHEBI:50058"/>
        <dbReference type="ChEBI" id="CHEBI:57783"/>
        <dbReference type="ChEBI" id="CHEBI:58349"/>
        <dbReference type="EC" id="1.8.1.9"/>
    </reaction>
</comment>
<evidence type="ECO:0000256" key="1">
    <source>
        <dbReference type="ARBA" id="ARBA00022630"/>
    </source>
</evidence>
<dbReference type="GO" id="GO:0004791">
    <property type="term" value="F:thioredoxin-disulfide reductase (NADPH) activity"/>
    <property type="evidence" value="ECO:0007669"/>
    <property type="project" value="UniProtKB-EC"/>
</dbReference>
<organism evidence="5 6">
    <name type="scientific">Amycolatopsis albispora</name>
    <dbReference type="NCBI Taxonomy" id="1804986"/>
    <lineage>
        <taxon>Bacteria</taxon>
        <taxon>Bacillati</taxon>
        <taxon>Actinomycetota</taxon>
        <taxon>Actinomycetes</taxon>
        <taxon>Pseudonocardiales</taxon>
        <taxon>Pseudonocardiaceae</taxon>
        <taxon>Amycolatopsis</taxon>
    </lineage>
</organism>
<evidence type="ECO:0000256" key="2">
    <source>
        <dbReference type="ARBA" id="ARBA00023002"/>
    </source>
</evidence>
<keyword evidence="1" id="KW-0285">Flavoprotein</keyword>
<dbReference type="PRINTS" id="PR00469">
    <property type="entry name" value="PNDRDTASEII"/>
</dbReference>
<dbReference type="RefSeq" id="WP_113694432.1">
    <property type="nucleotide sequence ID" value="NZ_CP015163.1"/>
</dbReference>
<dbReference type="PRINTS" id="PR00368">
    <property type="entry name" value="FADPNR"/>
</dbReference>
<dbReference type="InterPro" id="IPR023753">
    <property type="entry name" value="FAD/NAD-binding_dom"/>
</dbReference>
<name>A0A344LAV3_9PSEU</name>
<protein>
    <submittedName>
        <fullName evidence="5">Thioredoxin reductase</fullName>
    </submittedName>
</protein>
<proteinExistence type="predicted"/>
<evidence type="ECO:0000259" key="4">
    <source>
        <dbReference type="Pfam" id="PF07992"/>
    </source>
</evidence>
<accession>A0A344LAV3</accession>
<dbReference type="PANTHER" id="PTHR48105">
    <property type="entry name" value="THIOREDOXIN REDUCTASE 1-RELATED-RELATED"/>
    <property type="match status" value="1"/>
</dbReference>
<dbReference type="KEGG" id="aab:A4R43_23940"/>
<keyword evidence="6" id="KW-1185">Reference proteome</keyword>